<dbReference type="EMBL" id="UXUI01016908">
    <property type="protein sequence ID" value="VDD98024.1"/>
    <property type="molecule type" value="Genomic_DNA"/>
</dbReference>
<proteinExistence type="inferred from homology"/>
<feature type="domain" description="Peptidase A1" evidence="11">
    <location>
        <begin position="1"/>
        <end position="207"/>
    </location>
</feature>
<evidence type="ECO:0000256" key="8">
    <source>
        <dbReference type="ARBA" id="ARBA00023157"/>
    </source>
</evidence>
<dbReference type="GO" id="GO:0004190">
    <property type="term" value="F:aspartic-type endopeptidase activity"/>
    <property type="evidence" value="ECO:0007669"/>
    <property type="project" value="UniProtKB-KW"/>
</dbReference>
<evidence type="ECO:0000256" key="7">
    <source>
        <dbReference type="ARBA" id="ARBA00022801"/>
    </source>
</evidence>
<keyword evidence="5" id="KW-0732">Signal</keyword>
<evidence type="ECO:0000256" key="2">
    <source>
        <dbReference type="ARBA" id="ARBA00007447"/>
    </source>
</evidence>
<dbReference type="OrthoDB" id="5853681at2759"/>
<dbReference type="Proteomes" id="UP000274131">
    <property type="component" value="Unassembled WGS sequence"/>
</dbReference>
<feature type="disulfide bond" evidence="10">
    <location>
        <begin position="131"/>
        <end position="167"/>
    </location>
</feature>
<keyword evidence="3" id="KW-0964">Secreted</keyword>
<keyword evidence="13" id="KW-1185">Reference proteome</keyword>
<dbReference type="PROSITE" id="PS51767">
    <property type="entry name" value="PEPTIDASE_A1"/>
    <property type="match status" value="1"/>
</dbReference>
<reference evidence="12 13" key="2">
    <citation type="submission" date="2018-10" db="EMBL/GenBank/DDBJ databases">
        <authorList>
            <consortium name="Pathogen Informatics"/>
        </authorList>
    </citation>
    <scope>NUCLEOTIDE SEQUENCE [LARGE SCALE GENOMIC DNA]</scope>
</reference>
<evidence type="ECO:0000313" key="14">
    <source>
        <dbReference type="WBParaSite" id="EVEC_0001364801-mRNA-1"/>
    </source>
</evidence>
<keyword evidence="7" id="KW-0378">Hydrolase</keyword>
<dbReference type="SUPFAM" id="SSF50630">
    <property type="entry name" value="Acid proteases"/>
    <property type="match status" value="1"/>
</dbReference>
<comment type="subcellular location">
    <subcellularLocation>
        <location evidence="1">Secreted</location>
    </subcellularLocation>
</comment>
<dbReference type="PRINTS" id="PR00792">
    <property type="entry name" value="PEPSIN"/>
</dbReference>
<dbReference type="InterPro" id="IPR021109">
    <property type="entry name" value="Peptidase_aspartic_dom_sf"/>
</dbReference>
<evidence type="ECO:0000256" key="4">
    <source>
        <dbReference type="ARBA" id="ARBA00022670"/>
    </source>
</evidence>
<keyword evidence="4" id="KW-0645">Protease</keyword>
<evidence type="ECO:0000256" key="5">
    <source>
        <dbReference type="ARBA" id="ARBA00022729"/>
    </source>
</evidence>
<evidence type="ECO:0000256" key="1">
    <source>
        <dbReference type="ARBA" id="ARBA00004613"/>
    </source>
</evidence>
<evidence type="ECO:0000259" key="11">
    <source>
        <dbReference type="PROSITE" id="PS51767"/>
    </source>
</evidence>
<protein>
    <submittedName>
        <fullName evidence="14">Peptidase A1 domain-containing protein</fullName>
    </submittedName>
</protein>
<keyword evidence="6" id="KW-0064">Aspartyl protease</keyword>
<dbReference type="InterPro" id="IPR033121">
    <property type="entry name" value="PEPTIDASE_A1"/>
</dbReference>
<organism evidence="14">
    <name type="scientific">Enterobius vermicularis</name>
    <name type="common">Human pinworm</name>
    <dbReference type="NCBI Taxonomy" id="51028"/>
    <lineage>
        <taxon>Eukaryota</taxon>
        <taxon>Metazoa</taxon>
        <taxon>Ecdysozoa</taxon>
        <taxon>Nematoda</taxon>
        <taxon>Chromadorea</taxon>
        <taxon>Rhabditida</taxon>
        <taxon>Spirurina</taxon>
        <taxon>Oxyuridomorpha</taxon>
        <taxon>Oxyuroidea</taxon>
        <taxon>Oxyuridae</taxon>
        <taxon>Enterobius</taxon>
    </lineage>
</organism>
<name>A0A0N4VRH9_ENTVE</name>
<dbReference type="InterPro" id="IPR001461">
    <property type="entry name" value="Aspartic_peptidase_A1"/>
</dbReference>
<dbReference type="GO" id="GO:0005764">
    <property type="term" value="C:lysosome"/>
    <property type="evidence" value="ECO:0007669"/>
    <property type="project" value="TreeGrafter"/>
</dbReference>
<evidence type="ECO:0000256" key="3">
    <source>
        <dbReference type="ARBA" id="ARBA00022525"/>
    </source>
</evidence>
<dbReference type="FunFam" id="2.40.70.10:FF:000058">
    <property type="entry name" value="ASpartyl Protease"/>
    <property type="match status" value="1"/>
</dbReference>
<comment type="similarity">
    <text evidence="2">Belongs to the peptidase A1 family.</text>
</comment>
<dbReference type="Gene3D" id="2.40.70.10">
    <property type="entry name" value="Acid Proteases"/>
    <property type="match status" value="2"/>
</dbReference>
<keyword evidence="8 10" id="KW-1015">Disulfide bond</keyword>
<evidence type="ECO:0000256" key="9">
    <source>
        <dbReference type="ARBA" id="ARBA00023180"/>
    </source>
</evidence>
<dbReference type="GO" id="GO:0006508">
    <property type="term" value="P:proteolysis"/>
    <property type="evidence" value="ECO:0007669"/>
    <property type="project" value="UniProtKB-KW"/>
</dbReference>
<sequence>MGLAWPSIGMQNVTPIMQNISPNLKNSIFTVWMDRNRGLYKDDNGGSITFGGLDYLHCIGEPVYVPLSSLGYWQFIIDGFEIGTYANIAKQEAISDTSRSWIYGPSAAITTIAEKAGGWYNSDYELYVISCTKMYTDLSFSFIIHGSLYSVPSHEYVLDLKIGDGSCVLAFDEVSSSGFGPSWVLGATFIRTYCNIYDIGNERIGFQKAIHSALPDSTTVHSTSVYRTSVHSTSVYRTSVYSTFVHSTPVHSTSVDSTPVYSTSLHSTRPYPTWFQPTPYRSTLNPDYSNSERVSSHFCLLLLQFTFFTHGLINF</sequence>
<evidence type="ECO:0000313" key="13">
    <source>
        <dbReference type="Proteomes" id="UP000274131"/>
    </source>
</evidence>
<dbReference type="AlphaFoldDB" id="A0A0N4VRH9"/>
<evidence type="ECO:0000256" key="6">
    <source>
        <dbReference type="ARBA" id="ARBA00022750"/>
    </source>
</evidence>
<dbReference type="PANTHER" id="PTHR47966:SF8">
    <property type="entry name" value="ASPARTIC PROTEASE 1-RELATED"/>
    <property type="match status" value="1"/>
</dbReference>
<reference evidence="14" key="1">
    <citation type="submission" date="2017-02" db="UniProtKB">
        <authorList>
            <consortium name="WormBaseParasite"/>
        </authorList>
    </citation>
    <scope>IDENTIFICATION</scope>
</reference>
<dbReference type="GO" id="GO:0005576">
    <property type="term" value="C:extracellular region"/>
    <property type="evidence" value="ECO:0007669"/>
    <property type="project" value="UniProtKB-SubCell"/>
</dbReference>
<accession>A0A0N4VRH9</accession>
<gene>
    <name evidence="12" type="ORF">EVEC_LOCUS12775</name>
</gene>
<dbReference type="PANTHER" id="PTHR47966">
    <property type="entry name" value="BETA-SITE APP-CLEAVING ENZYME, ISOFORM A-RELATED"/>
    <property type="match status" value="1"/>
</dbReference>
<dbReference type="Pfam" id="PF00026">
    <property type="entry name" value="Asp"/>
    <property type="match status" value="1"/>
</dbReference>
<dbReference type="WBParaSite" id="EVEC_0001364801-mRNA-1">
    <property type="protein sequence ID" value="EVEC_0001364801-mRNA-1"/>
    <property type="gene ID" value="EVEC_0001364801"/>
</dbReference>
<evidence type="ECO:0000256" key="10">
    <source>
        <dbReference type="PIRSR" id="PIRSR601461-2"/>
    </source>
</evidence>
<dbReference type="STRING" id="51028.A0A0N4VRH9"/>
<evidence type="ECO:0000313" key="12">
    <source>
        <dbReference type="EMBL" id="VDD98024.1"/>
    </source>
</evidence>
<keyword evidence="9" id="KW-0325">Glycoprotein</keyword>